<dbReference type="PANTHER" id="PTHR16305:SF28">
    <property type="entry name" value="GUANYLATE CYCLASE DOMAIN-CONTAINING PROTEIN"/>
    <property type="match status" value="1"/>
</dbReference>
<feature type="DNA-binding region" description="OmpR/PhoB-type" evidence="4">
    <location>
        <begin position="14"/>
        <end position="112"/>
    </location>
</feature>
<name>A0A0R3N2M9_9BRAD</name>
<dbReference type="GO" id="GO:0005737">
    <property type="term" value="C:cytoplasm"/>
    <property type="evidence" value="ECO:0007669"/>
    <property type="project" value="TreeGrafter"/>
</dbReference>
<dbReference type="InterPro" id="IPR041664">
    <property type="entry name" value="AAA_16"/>
</dbReference>
<keyword evidence="3 4" id="KW-0238">DNA-binding</keyword>
<dbReference type="InterPro" id="IPR011990">
    <property type="entry name" value="TPR-like_helical_dom_sf"/>
</dbReference>
<dbReference type="GO" id="GO:0006355">
    <property type="term" value="P:regulation of DNA-templated transcription"/>
    <property type="evidence" value="ECO:0007669"/>
    <property type="project" value="InterPro"/>
</dbReference>
<evidence type="ECO:0000313" key="8">
    <source>
        <dbReference type="Proteomes" id="UP000051660"/>
    </source>
</evidence>
<dbReference type="InterPro" id="IPR027417">
    <property type="entry name" value="P-loop_NTPase"/>
</dbReference>
<dbReference type="SUPFAM" id="SSF52540">
    <property type="entry name" value="P-loop containing nucleoside triphosphate hydrolases"/>
    <property type="match status" value="1"/>
</dbReference>
<accession>A0A0R3N2M9</accession>
<dbReference type="Pfam" id="PF13191">
    <property type="entry name" value="AAA_16"/>
    <property type="match status" value="1"/>
</dbReference>
<sequence length="1043" mass="115465">MNDSRSVLDNGDKRATLAIGPFRLDVDTATLYRGNDLLPVGCRAVALLSALAKRQGLVVSKDELIQAAWSGMVVEESNLSVQIAALRKALAAEPGGERWIETLPRRGYRFVGPTTTSSHHSAIEEKVPPAQGGGRTILSPGAAGDRSQEGSIARRSRWLVGRNGPLATLDKVTQRMLAGDRQVVFITGEAGIGKTSFVEMAMEQLSRYRVETLCGFCTERFGVNEAFLPLIDSLTTRCRAPDGSAVLEAVRAHAPAWLLQMPGFLDVADRAAFRNEVFGATRERMSREFCDLVEVLSVDRPWVLVIEDMHWSDFQTVDVLSRFAHGDRKAQVLVLATYRVGDSIMSGHPVRRLHQDLEIHGRCSDLQLDRLSKTEVEHHLALRFQDEKLASALSGPMFGRTQGQPLFIASLVDYLVNHESIVEIDGAWRLGSGTALSEDVVPNDLINMITHRIDRLSEDEQQMLEAASVAGSECAAALVAAGLSRDTVETEEVLEGLARKDHTVVSSGVSEWPDGTYSGSYAFQHILYQNVLYQRLTPARRLQIHHRMGERLEQGYGDRTENIAATLALHFEQSHDFPRALRYLSQAAENSAKRLGHEEATNYLSRALGILDRLGTTDQYGPRTSLLRQRSWARRSAGDLAGSVRDLEEMIACAADAGQLRHEVNGLLAVSRFCLHADRRMCLHASNEALAKSEALEDDAFKALVQGSSASINLWLKGWKEQDAALCEKALQVTADARDHGTLIRRYGIEGILECLRSRYEECRRSGTDGKKLAQEVGDVYIFVLFNVMESTALIHLGQWRRLQQETIAALALAERNANRPAIALCRLTLGWLHVEAMDFHGARELCESIDQAVLEENPFAFFFQRAVLAKVFVGLNEPQRAHQQFDNVMQRLNSDGIMMDYTIYAQLHHCLCEYSLQVGDIAQARTSATKLYEYVAPAPDRNHLAQAHGLLTRVALAAGDLEEARAELSRALSTLEDADMPLAAWRVYRAGVEVCESLGKPAEAAKYRARFEDVIRTLAGNFEPDDRLRSSLLAALDAPGAR</sequence>
<evidence type="ECO:0000313" key="7">
    <source>
        <dbReference type="EMBL" id="KRR24511.1"/>
    </source>
</evidence>
<protein>
    <recommendedName>
        <fullName evidence="6">OmpR/PhoB-type domain-containing protein</fullName>
    </recommendedName>
</protein>
<dbReference type="SUPFAM" id="SSF46894">
    <property type="entry name" value="C-terminal effector domain of the bipartite response regulators"/>
    <property type="match status" value="1"/>
</dbReference>
<reference evidence="7 8" key="1">
    <citation type="submission" date="2014-03" db="EMBL/GenBank/DDBJ databases">
        <title>Bradyrhizobium valentinum sp. nov., isolated from effective nodules of Lupinus mariae-josephae, a lupine endemic of basic-lime soils in Eastern Spain.</title>
        <authorList>
            <person name="Duran D."/>
            <person name="Rey L."/>
            <person name="Navarro A."/>
            <person name="Busquets A."/>
            <person name="Imperial J."/>
            <person name="Ruiz-Argueso T."/>
        </authorList>
    </citation>
    <scope>NUCLEOTIDE SEQUENCE [LARGE SCALE GENOMIC DNA]</scope>
    <source>
        <strain evidence="7 8">CCBAU 23086</strain>
    </source>
</reference>
<dbReference type="InterPro" id="IPR001867">
    <property type="entry name" value="OmpR/PhoB-type_DNA-bd"/>
</dbReference>
<dbReference type="Pfam" id="PF00486">
    <property type="entry name" value="Trans_reg_C"/>
    <property type="match status" value="1"/>
</dbReference>
<dbReference type="EMBL" id="LLYB01000062">
    <property type="protein sequence ID" value="KRR24511.1"/>
    <property type="molecule type" value="Genomic_DNA"/>
</dbReference>
<dbReference type="SUPFAM" id="SSF48452">
    <property type="entry name" value="TPR-like"/>
    <property type="match status" value="1"/>
</dbReference>
<dbReference type="SMART" id="SM00862">
    <property type="entry name" value="Trans_reg_C"/>
    <property type="match status" value="1"/>
</dbReference>
<feature type="region of interest" description="Disordered" evidence="5">
    <location>
        <begin position="114"/>
        <end position="135"/>
    </location>
</feature>
<dbReference type="Proteomes" id="UP000051660">
    <property type="component" value="Unassembled WGS sequence"/>
</dbReference>
<organism evidence="7 8">
    <name type="scientific">Bradyrhizobium lablabi</name>
    <dbReference type="NCBI Taxonomy" id="722472"/>
    <lineage>
        <taxon>Bacteria</taxon>
        <taxon>Pseudomonadati</taxon>
        <taxon>Pseudomonadota</taxon>
        <taxon>Alphaproteobacteria</taxon>
        <taxon>Hyphomicrobiales</taxon>
        <taxon>Nitrobacteraceae</taxon>
        <taxon>Bradyrhizobium</taxon>
    </lineage>
</organism>
<dbReference type="GO" id="GO:0003677">
    <property type="term" value="F:DNA binding"/>
    <property type="evidence" value="ECO:0007669"/>
    <property type="project" value="UniProtKB-UniRule"/>
</dbReference>
<keyword evidence="1" id="KW-0547">Nucleotide-binding</keyword>
<evidence type="ECO:0000256" key="3">
    <source>
        <dbReference type="ARBA" id="ARBA00023125"/>
    </source>
</evidence>
<feature type="domain" description="OmpR/PhoB-type" evidence="6">
    <location>
        <begin position="14"/>
        <end position="112"/>
    </location>
</feature>
<dbReference type="Gene3D" id="1.25.40.10">
    <property type="entry name" value="Tetratricopeptide repeat domain"/>
    <property type="match status" value="2"/>
</dbReference>
<dbReference type="PANTHER" id="PTHR16305">
    <property type="entry name" value="TESTICULAR SOLUBLE ADENYLYL CYCLASE"/>
    <property type="match status" value="1"/>
</dbReference>
<dbReference type="InterPro" id="IPR016032">
    <property type="entry name" value="Sig_transdc_resp-reg_C-effctor"/>
</dbReference>
<dbReference type="PROSITE" id="PS51755">
    <property type="entry name" value="OMPR_PHOB"/>
    <property type="match status" value="1"/>
</dbReference>
<gene>
    <name evidence="7" type="ORF">CQ14_31190</name>
</gene>
<dbReference type="GO" id="GO:0000160">
    <property type="term" value="P:phosphorelay signal transduction system"/>
    <property type="evidence" value="ECO:0007669"/>
    <property type="project" value="InterPro"/>
</dbReference>
<evidence type="ECO:0000256" key="5">
    <source>
        <dbReference type="SAM" id="MobiDB-lite"/>
    </source>
</evidence>
<keyword evidence="2" id="KW-0067">ATP-binding</keyword>
<evidence type="ECO:0000256" key="2">
    <source>
        <dbReference type="ARBA" id="ARBA00022840"/>
    </source>
</evidence>
<comment type="caution">
    <text evidence="7">The sequence shown here is derived from an EMBL/GenBank/DDBJ whole genome shotgun (WGS) entry which is preliminary data.</text>
</comment>
<evidence type="ECO:0000256" key="4">
    <source>
        <dbReference type="PROSITE-ProRule" id="PRU01091"/>
    </source>
</evidence>
<dbReference type="CDD" id="cd00383">
    <property type="entry name" value="trans_reg_C"/>
    <property type="match status" value="1"/>
</dbReference>
<evidence type="ECO:0000259" key="6">
    <source>
        <dbReference type="PROSITE" id="PS51755"/>
    </source>
</evidence>
<dbReference type="Gene3D" id="1.10.10.10">
    <property type="entry name" value="Winged helix-like DNA-binding domain superfamily/Winged helix DNA-binding domain"/>
    <property type="match status" value="1"/>
</dbReference>
<proteinExistence type="predicted"/>
<dbReference type="InterPro" id="IPR036388">
    <property type="entry name" value="WH-like_DNA-bd_sf"/>
</dbReference>
<dbReference type="GO" id="GO:0004016">
    <property type="term" value="F:adenylate cyclase activity"/>
    <property type="evidence" value="ECO:0007669"/>
    <property type="project" value="TreeGrafter"/>
</dbReference>
<evidence type="ECO:0000256" key="1">
    <source>
        <dbReference type="ARBA" id="ARBA00022741"/>
    </source>
</evidence>
<dbReference type="GO" id="GO:0005524">
    <property type="term" value="F:ATP binding"/>
    <property type="evidence" value="ECO:0007669"/>
    <property type="project" value="UniProtKB-KW"/>
</dbReference>
<dbReference type="AlphaFoldDB" id="A0A0R3N2M9"/>